<dbReference type="KEGG" id="bse:Bsel_0939"/>
<evidence type="ECO:0000259" key="6">
    <source>
        <dbReference type="PROSITE" id="PS51096"/>
    </source>
</evidence>
<dbReference type="Gene3D" id="3.40.50.510">
    <property type="entry name" value="Phosphotransferase system, mannose-type IIA component"/>
    <property type="match status" value="1"/>
</dbReference>
<dbReference type="EC" id="2.7.1.121" evidence="3"/>
<evidence type="ECO:0000256" key="5">
    <source>
        <dbReference type="ARBA" id="ARBA00046577"/>
    </source>
</evidence>
<dbReference type="InterPro" id="IPR012844">
    <property type="entry name" value="DhaM_N"/>
</dbReference>
<comment type="catalytic activity">
    <reaction evidence="1">
        <text>dihydroxyacetone + phosphoenolpyruvate = dihydroxyacetone phosphate + pyruvate</text>
        <dbReference type="Rhea" id="RHEA:18381"/>
        <dbReference type="ChEBI" id="CHEBI:15361"/>
        <dbReference type="ChEBI" id="CHEBI:16016"/>
        <dbReference type="ChEBI" id="CHEBI:57642"/>
        <dbReference type="ChEBI" id="CHEBI:58702"/>
        <dbReference type="EC" id="2.7.1.121"/>
    </reaction>
</comment>
<feature type="domain" description="PTS EIIA type-4" evidence="6">
    <location>
        <begin position="5"/>
        <end position="127"/>
    </location>
</feature>
<dbReference type="GO" id="GO:0019563">
    <property type="term" value="P:glycerol catabolic process"/>
    <property type="evidence" value="ECO:0007669"/>
    <property type="project" value="InterPro"/>
</dbReference>
<dbReference type="PANTHER" id="PTHR38594">
    <property type="entry name" value="PEP-DEPENDENT DIHYDROXYACETONE KINASE, PHOSPHORYL DONOR SUBUNIT DHAM"/>
    <property type="match status" value="1"/>
</dbReference>
<evidence type="ECO:0000256" key="4">
    <source>
        <dbReference type="ARBA" id="ARBA00022679"/>
    </source>
</evidence>
<dbReference type="PANTHER" id="PTHR38594:SF1">
    <property type="entry name" value="PEP-DEPENDENT DIHYDROXYACETONE KINASE, PHOSPHORYL DONOR SUBUNIT DHAM"/>
    <property type="match status" value="1"/>
</dbReference>
<dbReference type="NCBIfam" id="TIGR02364">
    <property type="entry name" value="dha_pts"/>
    <property type="match status" value="1"/>
</dbReference>
<name>D6Y070_BACIE</name>
<dbReference type="InterPro" id="IPR004701">
    <property type="entry name" value="PTS_EIIA_man-typ"/>
</dbReference>
<organism evidence="7 8">
    <name type="scientific">Bacillus selenitireducens (strain ATCC 700615 / DSM 15326 / MLS10)</name>
    <dbReference type="NCBI Taxonomy" id="439292"/>
    <lineage>
        <taxon>Bacteria</taxon>
        <taxon>Bacillati</taxon>
        <taxon>Bacillota</taxon>
        <taxon>Bacilli</taxon>
        <taxon>Bacillales</taxon>
        <taxon>Bacillaceae</taxon>
        <taxon>Salisediminibacterium</taxon>
    </lineage>
</organism>
<comment type="function">
    <text evidence="2">Component of the dihydroxyacetone kinase complex, which is responsible for the phosphoenolpyruvate (PEP)-dependent phosphorylation of dihydroxyacetone. DhaM serves as the phosphoryl donor. Is phosphorylated by phosphoenolpyruvate in an EI- and HPr-dependent reaction, and a phosphorelay system on histidine residues finally leads to phosphoryl transfer to DhaL and dihydroxyacetone.</text>
</comment>
<dbReference type="eggNOG" id="COG3412">
    <property type="taxonomic scope" value="Bacteria"/>
</dbReference>
<dbReference type="GO" id="GO:0009401">
    <property type="term" value="P:phosphoenolpyruvate-dependent sugar phosphotransferase system"/>
    <property type="evidence" value="ECO:0007669"/>
    <property type="project" value="InterPro"/>
</dbReference>
<evidence type="ECO:0000256" key="3">
    <source>
        <dbReference type="ARBA" id="ARBA00012095"/>
    </source>
</evidence>
<dbReference type="OrthoDB" id="7065393at2"/>
<dbReference type="Pfam" id="PF03610">
    <property type="entry name" value="EIIA-man"/>
    <property type="match status" value="1"/>
</dbReference>
<evidence type="ECO:0000256" key="1">
    <source>
        <dbReference type="ARBA" id="ARBA00001113"/>
    </source>
</evidence>
<dbReference type="GO" id="GO:0047324">
    <property type="term" value="F:phosphoenolpyruvate-glycerone phosphotransferase activity"/>
    <property type="evidence" value="ECO:0007669"/>
    <property type="project" value="UniProtKB-EC"/>
</dbReference>
<dbReference type="PROSITE" id="PS51096">
    <property type="entry name" value="PTS_EIIA_TYPE_4"/>
    <property type="match status" value="1"/>
</dbReference>
<dbReference type="InterPro" id="IPR036662">
    <property type="entry name" value="PTS_EIIA_man-typ_sf"/>
</dbReference>
<keyword evidence="4" id="KW-0808">Transferase</keyword>
<dbReference type="STRING" id="439292.Bsel_0939"/>
<evidence type="ECO:0000313" key="7">
    <source>
        <dbReference type="EMBL" id="ADH98461.1"/>
    </source>
</evidence>
<reference evidence="7" key="1">
    <citation type="submission" date="2009-10" db="EMBL/GenBank/DDBJ databases">
        <title>Complete sequence of Bacillus selenitireducens MLS10.</title>
        <authorList>
            <consortium name="US DOE Joint Genome Institute"/>
            <person name="Lucas S."/>
            <person name="Copeland A."/>
            <person name="Lapidus A."/>
            <person name="Glavina del Rio T."/>
            <person name="Dalin E."/>
            <person name="Tice H."/>
            <person name="Bruce D."/>
            <person name="Goodwin L."/>
            <person name="Pitluck S."/>
            <person name="Sims D."/>
            <person name="Brettin T."/>
            <person name="Detter J.C."/>
            <person name="Han C."/>
            <person name="Larimer F."/>
            <person name="Land M."/>
            <person name="Hauser L."/>
            <person name="Kyrpides N."/>
            <person name="Ovchinnikova G."/>
            <person name="Stolz J."/>
        </authorList>
    </citation>
    <scope>NUCLEOTIDE SEQUENCE [LARGE SCALE GENOMIC DNA]</scope>
    <source>
        <strain evidence="7">MLS10</strain>
    </source>
</reference>
<dbReference type="RefSeq" id="WP_013171886.1">
    <property type="nucleotide sequence ID" value="NC_014219.1"/>
</dbReference>
<sequence length="127" mass="13649">MSQPAYGVLLVSHSAKLAEGVMELLKGSAPDVPITWTGGNDDGDLGASFEKIEAALRDNEGEEVMAFYDLGSAKMTLDMVMEMSEKRVHLMDAAMVEGAYTAAALLQGEASFDTITDQLEKLMIKQS</sequence>
<dbReference type="HOGENOM" id="CLU_045361_1_0_9"/>
<protein>
    <recommendedName>
        <fullName evidence="3">phosphoenolpyruvate--glycerone phosphotransferase</fullName>
        <ecNumber evidence="3">2.7.1.121</ecNumber>
    </recommendedName>
</protein>
<accession>D6Y070</accession>
<evidence type="ECO:0000256" key="2">
    <source>
        <dbReference type="ARBA" id="ARBA00002788"/>
    </source>
</evidence>
<keyword evidence="7" id="KW-0418">Kinase</keyword>
<dbReference type="InterPro" id="IPR039643">
    <property type="entry name" value="DhaM"/>
</dbReference>
<proteinExistence type="predicted"/>
<dbReference type="GO" id="GO:0016020">
    <property type="term" value="C:membrane"/>
    <property type="evidence" value="ECO:0007669"/>
    <property type="project" value="InterPro"/>
</dbReference>
<keyword evidence="8" id="KW-1185">Reference proteome</keyword>
<dbReference type="AlphaFoldDB" id="D6Y070"/>
<gene>
    <name evidence="7" type="ordered locus">Bsel_0939</name>
</gene>
<comment type="subunit">
    <text evidence="5">Homodimer. The dihydroxyacetone kinase complex is composed of a homodimer of DhaM, a homodimer of DhaK and the subunit DhaL.</text>
</comment>
<dbReference type="SUPFAM" id="SSF53062">
    <property type="entry name" value="PTS system fructose IIA component-like"/>
    <property type="match status" value="1"/>
</dbReference>
<evidence type="ECO:0000313" key="8">
    <source>
        <dbReference type="Proteomes" id="UP000000271"/>
    </source>
</evidence>
<dbReference type="EMBL" id="CP001791">
    <property type="protein sequence ID" value="ADH98461.1"/>
    <property type="molecule type" value="Genomic_DNA"/>
</dbReference>
<dbReference type="Proteomes" id="UP000000271">
    <property type="component" value="Chromosome"/>
</dbReference>